<sequence length="562" mass="59114">MVRVRNLFGAVRRLRENILREDGAMTYPSLVFLGLAVLAGGVSVDVIRHEATRSKVQQALDSCTETAATTEAYSSTSQSIATTINDCMARAGVSGLINPVTVSYNAGLITASVTGTQQNFFMNMVQKSTLTFAGGSVARIAAPQFTTEVALAYEATNYISTSGLADTVKGGMTDFVDRFFQSDAVGRNTLALVPYNSGVNLQPALLARYNVVNVANLANSNCLDLDAAEFGKADMSRSKAFNTITPVDLFTATSTSILPSPYSKPTSTSGTRSGPSTTCPPYAATVLRLPANDATAIKANISTADFRGGTRWDHGMNWAAAILDPSAQNAISALMPQALSDRPLAYGTTNTRKVIVFVNSFGSGDDPLTGDAVLLTPAFNVAAPGGSGPLSPVYQSKNATDTFYSIYVPTASTANKYWRPDNGTWEAGPYTPPSATQSARQLSWAELWSNVRATWVAWQLYGRSGGTTTATMNAAYTAALNSMKATLPFATQSSQFLAECTAAKAKGVVVYTVLLDPPNGRAAGPMASCATSSAHAFTTSSANFRATMTAIAAAIRAQETPT</sequence>
<evidence type="ECO:0000313" key="1">
    <source>
        <dbReference type="EMBL" id="MBC2834000.1"/>
    </source>
</evidence>
<proteinExistence type="predicted"/>
<reference evidence="1 2" key="1">
    <citation type="journal article" date="2017" name="Int. J. Syst. Evol. Microbiol.">
        <title>Gemmobacter straminiformis sp. nov., isolated from an artificial fountain.</title>
        <authorList>
            <person name="Kang J.Y."/>
            <person name="Kim M.J."/>
            <person name="Chun J."/>
            <person name="Son K.P."/>
            <person name="Jahng K.Y."/>
        </authorList>
    </citation>
    <scope>NUCLEOTIDE SEQUENCE [LARGE SCALE GENOMIC DNA]</scope>
    <source>
        <strain evidence="1 2">CAM-8</strain>
    </source>
</reference>
<protein>
    <submittedName>
        <fullName evidence="1">Uncharacterized protein</fullName>
    </submittedName>
</protein>
<organism evidence="1 2">
    <name type="scientific">Paragemmobacter straminiformis</name>
    <dbReference type="NCBI Taxonomy" id="2045119"/>
    <lineage>
        <taxon>Bacteria</taxon>
        <taxon>Pseudomonadati</taxon>
        <taxon>Pseudomonadota</taxon>
        <taxon>Alphaproteobacteria</taxon>
        <taxon>Rhodobacterales</taxon>
        <taxon>Paracoccaceae</taxon>
        <taxon>Paragemmobacter</taxon>
    </lineage>
</organism>
<keyword evidence="2" id="KW-1185">Reference proteome</keyword>
<comment type="caution">
    <text evidence="1">The sequence shown here is derived from an EMBL/GenBank/DDBJ whole genome shotgun (WGS) entry which is preliminary data.</text>
</comment>
<evidence type="ECO:0000313" key="2">
    <source>
        <dbReference type="Proteomes" id="UP000555411"/>
    </source>
</evidence>
<dbReference type="Proteomes" id="UP000555411">
    <property type="component" value="Unassembled WGS sequence"/>
</dbReference>
<gene>
    <name evidence="1" type="ORF">H7F16_00675</name>
</gene>
<dbReference type="AlphaFoldDB" id="A0A842I1R6"/>
<dbReference type="EMBL" id="JACLQD010000001">
    <property type="protein sequence ID" value="MBC2834000.1"/>
    <property type="molecule type" value="Genomic_DNA"/>
</dbReference>
<accession>A0A842I1R6</accession>
<name>A0A842I1R6_9RHOB</name>